<dbReference type="EMBL" id="CM042047">
    <property type="protein sequence ID" value="KAI3769838.1"/>
    <property type="molecule type" value="Genomic_DNA"/>
</dbReference>
<reference evidence="2" key="1">
    <citation type="journal article" date="2022" name="Mol. Ecol. Resour.">
        <title>The genomes of chicory, endive, great burdock and yacon provide insights into Asteraceae palaeo-polyploidization history and plant inulin production.</title>
        <authorList>
            <person name="Fan W."/>
            <person name="Wang S."/>
            <person name="Wang H."/>
            <person name="Wang A."/>
            <person name="Jiang F."/>
            <person name="Liu H."/>
            <person name="Zhao H."/>
            <person name="Xu D."/>
            <person name="Zhang Y."/>
        </authorList>
    </citation>
    <scope>NUCLEOTIDE SEQUENCE [LARGE SCALE GENOMIC DNA]</scope>
    <source>
        <strain evidence="2">cv. Niubang</strain>
    </source>
</reference>
<evidence type="ECO:0000313" key="1">
    <source>
        <dbReference type="EMBL" id="KAI3769838.1"/>
    </source>
</evidence>
<evidence type="ECO:0000313" key="2">
    <source>
        <dbReference type="Proteomes" id="UP001055879"/>
    </source>
</evidence>
<dbReference type="Proteomes" id="UP001055879">
    <property type="component" value="Linkage Group LG01"/>
</dbReference>
<accession>A0ACB9FES9</accession>
<name>A0ACB9FES9_ARCLA</name>
<gene>
    <name evidence="1" type="ORF">L6452_00952</name>
</gene>
<reference evidence="1 2" key="2">
    <citation type="journal article" date="2022" name="Mol. Ecol. Resour.">
        <title>The genomes of chicory, endive, great burdock and yacon provide insights into Asteraceae paleo-polyploidization history and plant inulin production.</title>
        <authorList>
            <person name="Fan W."/>
            <person name="Wang S."/>
            <person name="Wang H."/>
            <person name="Wang A."/>
            <person name="Jiang F."/>
            <person name="Liu H."/>
            <person name="Zhao H."/>
            <person name="Xu D."/>
            <person name="Zhang Y."/>
        </authorList>
    </citation>
    <scope>NUCLEOTIDE SEQUENCE [LARGE SCALE GENOMIC DNA]</scope>
    <source>
        <strain evidence="2">cv. Niubang</strain>
    </source>
</reference>
<proteinExistence type="predicted"/>
<organism evidence="1 2">
    <name type="scientific">Arctium lappa</name>
    <name type="common">Greater burdock</name>
    <name type="synonym">Lappa major</name>
    <dbReference type="NCBI Taxonomy" id="4217"/>
    <lineage>
        <taxon>Eukaryota</taxon>
        <taxon>Viridiplantae</taxon>
        <taxon>Streptophyta</taxon>
        <taxon>Embryophyta</taxon>
        <taxon>Tracheophyta</taxon>
        <taxon>Spermatophyta</taxon>
        <taxon>Magnoliopsida</taxon>
        <taxon>eudicotyledons</taxon>
        <taxon>Gunneridae</taxon>
        <taxon>Pentapetalae</taxon>
        <taxon>asterids</taxon>
        <taxon>campanulids</taxon>
        <taxon>Asterales</taxon>
        <taxon>Asteraceae</taxon>
        <taxon>Carduoideae</taxon>
        <taxon>Cardueae</taxon>
        <taxon>Arctiinae</taxon>
        <taxon>Arctium</taxon>
    </lineage>
</organism>
<protein>
    <submittedName>
        <fullName evidence="1">Uncharacterized protein</fullName>
    </submittedName>
</protein>
<keyword evidence="2" id="KW-1185">Reference proteome</keyword>
<comment type="caution">
    <text evidence="1">The sequence shown here is derived from an EMBL/GenBank/DDBJ whole genome shotgun (WGS) entry which is preliminary data.</text>
</comment>
<sequence>MDRQIEVVRDCNEGNSLKQIDDYRSPGLVDKFDDALDEVVGSLIALISKSKQVVLAFDSLQCNTVKVVDGVSKSVEVFRVEDCFVPDEVVDDEGWDFFFICFAHEFSCILLFI</sequence>